<accession>A0A4D5RFC7</accession>
<name>A0A4D5RFC7_IXOSC</name>
<dbReference type="AlphaFoldDB" id="A0A4D5RFC7"/>
<dbReference type="EMBL" id="GHJT01001861">
    <property type="protein sequence ID" value="MOY35832.1"/>
    <property type="molecule type" value="Transcribed_RNA"/>
</dbReference>
<proteinExistence type="predicted"/>
<reference evidence="1" key="1">
    <citation type="submission" date="2019-04" db="EMBL/GenBank/DDBJ databases">
        <title>An insight into the mialome of Ixodes scapularis.</title>
        <authorList>
            <person name="Ribeiro J.M."/>
            <person name="Mather T.N."/>
            <person name="Karim S."/>
        </authorList>
    </citation>
    <scope>NUCLEOTIDE SEQUENCE</scope>
</reference>
<protein>
    <submittedName>
        <fullName evidence="1">Putative secreted protein</fullName>
    </submittedName>
</protein>
<organism evidence="1">
    <name type="scientific">Ixodes scapularis</name>
    <name type="common">Black-legged tick</name>
    <name type="synonym">Deer tick</name>
    <dbReference type="NCBI Taxonomy" id="6945"/>
    <lineage>
        <taxon>Eukaryota</taxon>
        <taxon>Metazoa</taxon>
        <taxon>Ecdysozoa</taxon>
        <taxon>Arthropoda</taxon>
        <taxon>Chelicerata</taxon>
        <taxon>Arachnida</taxon>
        <taxon>Acari</taxon>
        <taxon>Parasitiformes</taxon>
        <taxon>Ixodida</taxon>
        <taxon>Ixodoidea</taxon>
        <taxon>Ixodidae</taxon>
        <taxon>Ixodinae</taxon>
        <taxon>Ixodes</taxon>
    </lineage>
</organism>
<sequence>MLSSMLSHCSFFGLFEQASSQVCADLFKLCLNSLHCRKVHSYCLQVPNNAESVLFAVVGVIVPQSFKWLHLNFKGSIHRWILIASRSGCAIVY</sequence>
<evidence type="ECO:0000313" key="1">
    <source>
        <dbReference type="EMBL" id="MOY35832.1"/>
    </source>
</evidence>